<reference evidence="2" key="2">
    <citation type="submission" date="2019-01" db="EMBL/GenBank/DDBJ databases">
        <title>Genome sequence of Desulfonema ishimotonii strain Tokyo 01.</title>
        <authorList>
            <person name="Fukui M."/>
        </authorList>
    </citation>
    <scope>NUCLEOTIDE SEQUENCE [LARGE SCALE GENOMIC DNA]</scope>
    <source>
        <strain evidence="2">Tokyo 01</strain>
    </source>
</reference>
<accession>A0A401FTH3</accession>
<dbReference type="EMBL" id="BEXT01000001">
    <property type="protein sequence ID" value="GBC60272.1"/>
    <property type="molecule type" value="Genomic_DNA"/>
</dbReference>
<evidence type="ECO:0000313" key="1">
    <source>
        <dbReference type="EMBL" id="GBC60272.1"/>
    </source>
</evidence>
<evidence type="ECO:0000313" key="2">
    <source>
        <dbReference type="Proteomes" id="UP000288096"/>
    </source>
</evidence>
<protein>
    <submittedName>
        <fullName evidence="1">Uncharacterized protein</fullName>
    </submittedName>
</protein>
<keyword evidence="2" id="KW-1185">Reference proteome</keyword>
<name>A0A401FTH3_9BACT</name>
<reference evidence="2" key="1">
    <citation type="submission" date="2017-11" db="EMBL/GenBank/DDBJ databases">
        <authorList>
            <person name="Watanabe M."/>
            <person name="Kojima H."/>
        </authorList>
    </citation>
    <scope>NUCLEOTIDE SEQUENCE [LARGE SCALE GENOMIC DNA]</scope>
    <source>
        <strain evidence="2">Tokyo 01</strain>
    </source>
</reference>
<dbReference type="AlphaFoldDB" id="A0A401FTH3"/>
<dbReference type="Proteomes" id="UP000288096">
    <property type="component" value="Unassembled WGS sequence"/>
</dbReference>
<comment type="caution">
    <text evidence="1">The sequence shown here is derived from an EMBL/GenBank/DDBJ whole genome shotgun (WGS) entry which is preliminary data.</text>
</comment>
<dbReference type="RefSeq" id="WP_124327708.1">
    <property type="nucleotide sequence ID" value="NZ_BEXT01000001.1"/>
</dbReference>
<proteinExistence type="predicted"/>
<gene>
    <name evidence="1" type="ORF">DENIS_1223</name>
</gene>
<organism evidence="1 2">
    <name type="scientific">Desulfonema ishimotonii</name>
    <dbReference type="NCBI Taxonomy" id="45657"/>
    <lineage>
        <taxon>Bacteria</taxon>
        <taxon>Pseudomonadati</taxon>
        <taxon>Thermodesulfobacteriota</taxon>
        <taxon>Desulfobacteria</taxon>
        <taxon>Desulfobacterales</taxon>
        <taxon>Desulfococcaceae</taxon>
        <taxon>Desulfonema</taxon>
    </lineage>
</organism>
<sequence>MSKNQSVCIDGLFEKFMATEAQHLKGLLDKDGPADATKADGKINLEFRSYCFVSIKIVGWKRRCGECMSKAHALRNFPNSQKQN</sequence>